<organism evidence="1 2">
    <name type="scientific">Pelotomaculum schinkii</name>
    <dbReference type="NCBI Taxonomy" id="78350"/>
    <lineage>
        <taxon>Bacteria</taxon>
        <taxon>Bacillati</taxon>
        <taxon>Bacillota</taxon>
        <taxon>Clostridia</taxon>
        <taxon>Eubacteriales</taxon>
        <taxon>Desulfotomaculaceae</taxon>
        <taxon>Pelotomaculum</taxon>
    </lineage>
</organism>
<dbReference type="Proteomes" id="UP000298324">
    <property type="component" value="Unassembled WGS sequence"/>
</dbReference>
<dbReference type="EMBL" id="QFGA01000001">
    <property type="protein sequence ID" value="TEB06692.1"/>
    <property type="molecule type" value="Genomic_DNA"/>
</dbReference>
<evidence type="ECO:0000313" key="2">
    <source>
        <dbReference type="Proteomes" id="UP000298324"/>
    </source>
</evidence>
<accession>A0A4Y7RCZ0</accession>
<proteinExistence type="predicted"/>
<keyword evidence="2" id="KW-1185">Reference proteome</keyword>
<protein>
    <submittedName>
        <fullName evidence="1">Uncharacterized protein</fullName>
    </submittedName>
</protein>
<name>A0A4Y7RCZ0_9FIRM</name>
<reference evidence="1 2" key="1">
    <citation type="journal article" date="2018" name="Environ. Microbiol.">
        <title>Novel energy conservation strategies and behaviour of Pelotomaculum schinkii driving syntrophic propionate catabolism.</title>
        <authorList>
            <person name="Hidalgo-Ahumada C.A.P."/>
            <person name="Nobu M.K."/>
            <person name="Narihiro T."/>
            <person name="Tamaki H."/>
            <person name="Liu W.T."/>
            <person name="Kamagata Y."/>
            <person name="Stams A.J.M."/>
            <person name="Imachi H."/>
            <person name="Sousa D.Z."/>
        </authorList>
    </citation>
    <scope>NUCLEOTIDE SEQUENCE [LARGE SCALE GENOMIC DNA]</scope>
    <source>
        <strain evidence="1 2">HH</strain>
    </source>
</reference>
<dbReference type="AlphaFoldDB" id="A0A4Y7RCZ0"/>
<evidence type="ECO:0000313" key="1">
    <source>
        <dbReference type="EMBL" id="TEB06692.1"/>
    </source>
</evidence>
<comment type="caution">
    <text evidence="1">The sequence shown here is derived from an EMBL/GenBank/DDBJ whole genome shotgun (WGS) entry which is preliminary data.</text>
</comment>
<sequence length="84" mass="9148">MMRGVERTSRLQVNALICNTNLGRRTDAKIILQGYKVIAGAAGQLGLPVAFIAARRELADQLGRLGAPVLPIDIFMKSPWEDSI</sequence>
<dbReference type="RefSeq" id="WP_243123917.1">
    <property type="nucleotide sequence ID" value="NZ_QFGA01000001.1"/>
</dbReference>
<gene>
    <name evidence="1" type="ORF">Psch_00224</name>
</gene>